<reference evidence="3" key="1">
    <citation type="submission" date="2020-05" db="EMBL/GenBank/DDBJ databases">
        <authorList>
            <person name="Chiriac C."/>
            <person name="Salcher M."/>
            <person name="Ghai R."/>
            <person name="Kavagutti S V."/>
        </authorList>
    </citation>
    <scope>NUCLEOTIDE SEQUENCE</scope>
</reference>
<feature type="transmembrane region" description="Helical" evidence="2">
    <location>
        <begin position="78"/>
        <end position="97"/>
    </location>
</feature>
<gene>
    <name evidence="3" type="ORF">UFOPK3423_00201</name>
</gene>
<feature type="region of interest" description="Disordered" evidence="1">
    <location>
        <begin position="187"/>
        <end position="223"/>
    </location>
</feature>
<organism evidence="3">
    <name type="scientific">freshwater metagenome</name>
    <dbReference type="NCBI Taxonomy" id="449393"/>
    <lineage>
        <taxon>unclassified sequences</taxon>
        <taxon>metagenomes</taxon>
        <taxon>ecological metagenomes</taxon>
    </lineage>
</organism>
<accession>A0A6J7CPM4</accession>
<keyword evidence="2" id="KW-0812">Transmembrane</keyword>
<dbReference type="AlphaFoldDB" id="A0A6J7CPM4"/>
<evidence type="ECO:0000313" key="3">
    <source>
        <dbReference type="EMBL" id="CAB4860532.1"/>
    </source>
</evidence>
<sequence>MSTPPRWDPDAPRHEAPRQRERSRSSRARSGWAELFGEQRLAAAASAGLIVTMFLPWYTQTPVGISGNSRTLMAFQSWGFVEASILLVAVAILGLVWARANRRAFHLPFGDGIVLMGAGAWVMFLVFYRQIDHPNGGPNVAVGVSWGIFLAFICGALITYAGWRLKATHRPEPIIDGDDPRTTIVERTALDQRPATAPARRSRRQDGQFEGQMSFDEPDDPQP</sequence>
<name>A0A6J7CPM4_9ZZZZ</name>
<dbReference type="EMBL" id="CAFBLQ010000012">
    <property type="protein sequence ID" value="CAB4860532.1"/>
    <property type="molecule type" value="Genomic_DNA"/>
</dbReference>
<feature type="compositionally biased region" description="Basic and acidic residues" evidence="1">
    <location>
        <begin position="7"/>
        <end position="24"/>
    </location>
</feature>
<feature type="transmembrane region" description="Helical" evidence="2">
    <location>
        <begin position="109"/>
        <end position="128"/>
    </location>
</feature>
<keyword evidence="2" id="KW-0472">Membrane</keyword>
<feature type="region of interest" description="Disordered" evidence="1">
    <location>
        <begin position="1"/>
        <end position="26"/>
    </location>
</feature>
<feature type="transmembrane region" description="Helical" evidence="2">
    <location>
        <begin position="41"/>
        <end position="58"/>
    </location>
</feature>
<evidence type="ECO:0000256" key="2">
    <source>
        <dbReference type="SAM" id="Phobius"/>
    </source>
</evidence>
<feature type="transmembrane region" description="Helical" evidence="2">
    <location>
        <begin position="140"/>
        <end position="163"/>
    </location>
</feature>
<proteinExistence type="predicted"/>
<evidence type="ECO:0000256" key="1">
    <source>
        <dbReference type="SAM" id="MobiDB-lite"/>
    </source>
</evidence>
<protein>
    <submittedName>
        <fullName evidence="3">Unannotated protein</fullName>
    </submittedName>
</protein>
<keyword evidence="2" id="KW-1133">Transmembrane helix</keyword>